<dbReference type="InterPro" id="IPR017867">
    <property type="entry name" value="Tyr_phospatase_low_mol_wt"/>
</dbReference>
<dbReference type="Gene3D" id="3.40.50.2300">
    <property type="match status" value="1"/>
</dbReference>
<name>U2FMS1_9GAMM</name>
<dbReference type="InterPro" id="IPR023485">
    <property type="entry name" value="Ptyr_pPase"/>
</dbReference>
<dbReference type="PANTHER" id="PTHR11717:SF7">
    <property type="entry name" value="LOW MOLECULAR WEIGHT PHOSPHOTYROSINE PROTEIN PHOSPHATASE"/>
    <property type="match status" value="1"/>
</dbReference>
<dbReference type="EMBL" id="AFNV02000036">
    <property type="protein sequence ID" value="ERJ17514.1"/>
    <property type="molecule type" value="Genomic_DNA"/>
</dbReference>
<dbReference type="FunFam" id="3.40.50.2300:FF:000113">
    <property type="entry name" value="Low molecular weight protein-tyrosine-phosphatase"/>
    <property type="match status" value="1"/>
</dbReference>
<feature type="domain" description="Phosphotyrosine protein phosphatase I" evidence="6">
    <location>
        <begin position="6"/>
        <end position="157"/>
    </location>
</feature>
<dbReference type="RefSeq" id="WP_006913926.1">
    <property type="nucleotide sequence ID" value="NZ_AFNV02000036.1"/>
</dbReference>
<dbReference type="SUPFAM" id="SSF52788">
    <property type="entry name" value="Phosphotyrosine protein phosphatases I"/>
    <property type="match status" value="1"/>
</dbReference>
<gene>
    <name evidence="7" type="primary">ptpA</name>
    <name evidence="7" type="ORF">SSPSH_003672</name>
</gene>
<comment type="similarity">
    <text evidence="1">Belongs to the low molecular weight phosphotyrosine protein phosphatase family.</text>
</comment>
<dbReference type="EC" id="3.1.3.48" evidence="2"/>
<dbReference type="eggNOG" id="COG0394">
    <property type="taxonomic scope" value="Bacteria"/>
</dbReference>
<evidence type="ECO:0000256" key="5">
    <source>
        <dbReference type="PIRSR" id="PIRSR617867-1"/>
    </source>
</evidence>
<accession>U2FMS1</accession>
<keyword evidence="3 7" id="KW-0378">Hydrolase</keyword>
<organism evidence="7 8">
    <name type="scientific">Salinisphaera shabanensis E1L3A</name>
    <dbReference type="NCBI Taxonomy" id="1033802"/>
    <lineage>
        <taxon>Bacteria</taxon>
        <taxon>Pseudomonadati</taxon>
        <taxon>Pseudomonadota</taxon>
        <taxon>Gammaproteobacteria</taxon>
        <taxon>Salinisphaerales</taxon>
        <taxon>Salinisphaeraceae</taxon>
        <taxon>Salinisphaera</taxon>
    </lineage>
</organism>
<dbReference type="Proteomes" id="UP000006242">
    <property type="component" value="Unassembled WGS sequence"/>
</dbReference>
<reference evidence="7 8" key="2">
    <citation type="journal article" date="2013" name="PLoS ONE">
        <title>INDIGO - INtegrated Data Warehouse of MIcrobial GenOmes with Examples from the Red Sea Extremophiles.</title>
        <authorList>
            <person name="Alam I."/>
            <person name="Antunes A."/>
            <person name="Kamau A.A."/>
            <person name="Ba Alawi W."/>
            <person name="Kalkatawi M."/>
            <person name="Stingl U."/>
            <person name="Bajic V.B."/>
        </authorList>
    </citation>
    <scope>NUCLEOTIDE SEQUENCE [LARGE SCALE GENOMIC DNA]</scope>
    <source>
        <strain evidence="7 8">E1L3A</strain>
    </source>
</reference>
<evidence type="ECO:0000256" key="3">
    <source>
        <dbReference type="ARBA" id="ARBA00022801"/>
    </source>
</evidence>
<keyword evidence="4" id="KW-0904">Protein phosphatase</keyword>
<evidence type="ECO:0000313" key="7">
    <source>
        <dbReference type="EMBL" id="ERJ17514.1"/>
    </source>
</evidence>
<evidence type="ECO:0000313" key="8">
    <source>
        <dbReference type="Proteomes" id="UP000006242"/>
    </source>
</evidence>
<dbReference type="PRINTS" id="PR00719">
    <property type="entry name" value="LMWPTPASE"/>
</dbReference>
<feature type="active site" evidence="5">
    <location>
        <position position="18"/>
    </location>
</feature>
<evidence type="ECO:0000256" key="4">
    <source>
        <dbReference type="ARBA" id="ARBA00022912"/>
    </source>
</evidence>
<evidence type="ECO:0000259" key="6">
    <source>
        <dbReference type="SMART" id="SM00226"/>
    </source>
</evidence>
<evidence type="ECO:0000256" key="2">
    <source>
        <dbReference type="ARBA" id="ARBA00013064"/>
    </source>
</evidence>
<dbReference type="PANTHER" id="PTHR11717">
    <property type="entry name" value="LOW MOLECULAR WEIGHT PROTEIN TYROSINE PHOSPHATASE"/>
    <property type="match status" value="1"/>
</dbReference>
<dbReference type="InterPro" id="IPR050438">
    <property type="entry name" value="LMW_PTPase"/>
</dbReference>
<dbReference type="CDD" id="cd16343">
    <property type="entry name" value="LMWPTP"/>
    <property type="match status" value="1"/>
</dbReference>
<dbReference type="SMART" id="SM00226">
    <property type="entry name" value="LMWPc"/>
    <property type="match status" value="1"/>
</dbReference>
<keyword evidence="8" id="KW-1185">Reference proteome</keyword>
<dbReference type="InterPro" id="IPR036196">
    <property type="entry name" value="Ptyr_pPase_sf"/>
</dbReference>
<comment type="caution">
    <text evidence="7">The sequence shown here is derived from an EMBL/GenBank/DDBJ whole genome shotgun (WGS) entry which is preliminary data.</text>
</comment>
<reference evidence="7 8" key="1">
    <citation type="journal article" date="2011" name="J. Bacteriol.">
        <title>Genome sequence of Salinisphaera shabanensis, a gammaproteobacterium from the harsh, variable environment of the brine-seawater interface of the Shaban Deep in the Red Sea.</title>
        <authorList>
            <person name="Antunes A."/>
            <person name="Alam I."/>
            <person name="Bajic V.B."/>
            <person name="Stingl U."/>
        </authorList>
    </citation>
    <scope>NUCLEOTIDE SEQUENCE [LARGE SCALE GENOMIC DNA]</scope>
    <source>
        <strain evidence="7 8">E1L3A</strain>
    </source>
</reference>
<dbReference type="GO" id="GO:0004725">
    <property type="term" value="F:protein tyrosine phosphatase activity"/>
    <property type="evidence" value="ECO:0007669"/>
    <property type="project" value="UniProtKB-EC"/>
</dbReference>
<evidence type="ECO:0000256" key="1">
    <source>
        <dbReference type="ARBA" id="ARBA00011063"/>
    </source>
</evidence>
<dbReference type="OrthoDB" id="9784339at2"/>
<feature type="active site" description="Nucleophile" evidence="5">
    <location>
        <position position="12"/>
    </location>
</feature>
<dbReference type="Pfam" id="PF01451">
    <property type="entry name" value="LMWPc"/>
    <property type="match status" value="1"/>
</dbReference>
<sequence length="166" mass="18098">MNESPVRVMFVCLGNICRSPTAHGVFRRMVEDAGLTDRIEIASSGTGDWHIGKPPDRRAASAALARDIDIDDLRAQQVTASDLQDCDYVLAMDADNLASLKNLAKATPDARAQVALFMSFSSDYRDQSVPDPYFGGEQGFEIVLDMIEDASNGLLSDIQTRWAAAQ</sequence>
<dbReference type="STRING" id="1033802.SSPSH_003672"/>
<proteinExistence type="inferred from homology"/>
<feature type="active site" description="Proton donor" evidence="5">
    <location>
        <position position="131"/>
    </location>
</feature>
<dbReference type="AlphaFoldDB" id="U2FMS1"/>
<protein>
    <recommendedName>
        <fullName evidence="2">protein-tyrosine-phosphatase</fullName>
        <ecNumber evidence="2">3.1.3.48</ecNumber>
    </recommendedName>
</protein>